<dbReference type="NCBIfam" id="TIGR01300">
    <property type="entry name" value="CPA3_mnhG_phaG"/>
    <property type="match status" value="1"/>
</dbReference>
<organism evidence="5 6">
    <name type="scientific">Virgibacillus siamensis</name>
    <dbReference type="NCBI Taxonomy" id="480071"/>
    <lineage>
        <taxon>Bacteria</taxon>
        <taxon>Bacillati</taxon>
        <taxon>Bacillota</taxon>
        <taxon>Bacilli</taxon>
        <taxon>Bacillales</taxon>
        <taxon>Bacillaceae</taxon>
        <taxon>Virgibacillus</taxon>
    </lineage>
</organism>
<comment type="subcellular location">
    <subcellularLocation>
        <location evidence="1">Membrane</location>
        <topology evidence="1">Multi-pass membrane protein</topology>
    </subcellularLocation>
</comment>
<dbReference type="RefSeq" id="WP_343812353.1">
    <property type="nucleotide sequence ID" value="NZ_BAAADS010000012.1"/>
</dbReference>
<feature type="transmembrane region" description="Helical" evidence="4">
    <location>
        <begin position="45"/>
        <end position="66"/>
    </location>
</feature>
<gene>
    <name evidence="5" type="primary">mnhG</name>
    <name evidence="5" type="ORF">GCM10009001_18430</name>
</gene>
<dbReference type="Pfam" id="PF03334">
    <property type="entry name" value="PhaG_MnhG_YufB"/>
    <property type="match status" value="1"/>
</dbReference>
<feature type="transmembrane region" description="Helical" evidence="4">
    <location>
        <begin position="12"/>
        <end position="33"/>
    </location>
</feature>
<keyword evidence="6" id="KW-1185">Reference proteome</keyword>
<dbReference type="PANTHER" id="PTHR34703:SF1">
    <property type="entry name" value="ANTIPORTER SUBUNIT MNHG2-RELATED"/>
    <property type="match status" value="1"/>
</dbReference>
<keyword evidence="3" id="KW-0813">Transport</keyword>
<keyword evidence="4" id="KW-0472">Membrane</keyword>
<keyword evidence="4" id="KW-1133">Transmembrane helix</keyword>
<proteinExistence type="inferred from homology"/>
<accession>A0ABP3R7B3</accession>
<dbReference type="InterPro" id="IPR005133">
    <property type="entry name" value="PhaG_MnhG_YufB"/>
</dbReference>
<dbReference type="Proteomes" id="UP001500866">
    <property type="component" value="Unassembled WGS sequence"/>
</dbReference>
<dbReference type="EMBL" id="BAAADS010000012">
    <property type="protein sequence ID" value="GAA0601903.1"/>
    <property type="molecule type" value="Genomic_DNA"/>
</dbReference>
<reference evidence="6" key="1">
    <citation type="journal article" date="2019" name="Int. J. Syst. Evol. Microbiol.">
        <title>The Global Catalogue of Microorganisms (GCM) 10K type strain sequencing project: providing services to taxonomists for standard genome sequencing and annotation.</title>
        <authorList>
            <consortium name="The Broad Institute Genomics Platform"/>
            <consortium name="The Broad Institute Genome Sequencing Center for Infectious Disease"/>
            <person name="Wu L."/>
            <person name="Ma J."/>
        </authorList>
    </citation>
    <scope>NUCLEOTIDE SEQUENCE [LARGE SCALE GENOMIC DNA]</scope>
    <source>
        <strain evidence="6">JCM 15395</strain>
    </source>
</reference>
<evidence type="ECO:0000256" key="4">
    <source>
        <dbReference type="SAM" id="Phobius"/>
    </source>
</evidence>
<protein>
    <submittedName>
        <fullName evidence="5">Monovalent cation/H(+) antiporter subunit G</fullName>
    </submittedName>
</protein>
<evidence type="ECO:0000313" key="6">
    <source>
        <dbReference type="Proteomes" id="UP001500866"/>
    </source>
</evidence>
<keyword evidence="3" id="KW-0050">Antiport</keyword>
<comment type="caution">
    <text evidence="5">The sequence shown here is derived from an EMBL/GenBank/DDBJ whole genome shotgun (WGS) entry which is preliminary data.</text>
</comment>
<name>A0ABP3R7B3_9BACI</name>
<comment type="similarity">
    <text evidence="2">Belongs to the CPA3 antiporters (TC 2.A.63) subunit G family.</text>
</comment>
<dbReference type="PANTHER" id="PTHR34703">
    <property type="entry name" value="ANTIPORTER SUBUNIT MNHG2-RELATED"/>
    <property type="match status" value="1"/>
</dbReference>
<evidence type="ECO:0000256" key="2">
    <source>
        <dbReference type="ARBA" id="ARBA00008404"/>
    </source>
</evidence>
<evidence type="ECO:0000256" key="3">
    <source>
        <dbReference type="ARBA" id="ARBA00022449"/>
    </source>
</evidence>
<evidence type="ECO:0000256" key="1">
    <source>
        <dbReference type="ARBA" id="ARBA00004141"/>
    </source>
</evidence>
<sequence>MIGTLIDIITNIIIIVFLLSGAFFMVSASIGIIRFPDVFTRLHAATKSSTLGVAGILVGATLYLYITDGIVSGKLLLAIVFVLLTSPVSGHMIARAAHRKGIKPVLKNRRDEYEEAIQKHTKQH</sequence>
<dbReference type="NCBIfam" id="NF009314">
    <property type="entry name" value="PRK12674.1-2"/>
    <property type="match status" value="1"/>
</dbReference>
<evidence type="ECO:0000313" key="5">
    <source>
        <dbReference type="EMBL" id="GAA0601903.1"/>
    </source>
</evidence>
<keyword evidence="4" id="KW-0812">Transmembrane</keyword>
<feature type="transmembrane region" description="Helical" evidence="4">
    <location>
        <begin position="72"/>
        <end position="94"/>
    </location>
</feature>